<accession>K0S2G7</accession>
<proteinExistence type="predicted"/>
<feature type="non-terminal residue" evidence="2">
    <location>
        <position position="78"/>
    </location>
</feature>
<feature type="region of interest" description="Disordered" evidence="1">
    <location>
        <begin position="1"/>
        <end position="78"/>
    </location>
</feature>
<dbReference type="EMBL" id="AGNL01038502">
    <property type="protein sequence ID" value="EJK53097.1"/>
    <property type="molecule type" value="Genomic_DNA"/>
</dbReference>
<evidence type="ECO:0000256" key="1">
    <source>
        <dbReference type="SAM" id="MobiDB-lite"/>
    </source>
</evidence>
<name>K0S2G7_THAOC</name>
<reference evidence="2 3" key="1">
    <citation type="journal article" date="2012" name="Genome Biol.">
        <title>Genome and low-iron response of an oceanic diatom adapted to chronic iron limitation.</title>
        <authorList>
            <person name="Lommer M."/>
            <person name="Specht M."/>
            <person name="Roy A.S."/>
            <person name="Kraemer L."/>
            <person name="Andreson R."/>
            <person name="Gutowska M.A."/>
            <person name="Wolf J."/>
            <person name="Bergner S.V."/>
            <person name="Schilhabel M.B."/>
            <person name="Klostermeier U.C."/>
            <person name="Beiko R.G."/>
            <person name="Rosenstiel P."/>
            <person name="Hippler M."/>
            <person name="Laroche J."/>
        </authorList>
    </citation>
    <scope>NUCLEOTIDE SEQUENCE [LARGE SCALE GENOMIC DNA]</scope>
    <source>
        <strain evidence="2 3">CCMP1005</strain>
    </source>
</reference>
<feature type="compositionally biased region" description="Basic and acidic residues" evidence="1">
    <location>
        <begin position="62"/>
        <end position="78"/>
    </location>
</feature>
<keyword evidence="3" id="KW-1185">Reference proteome</keyword>
<organism evidence="2 3">
    <name type="scientific">Thalassiosira oceanica</name>
    <name type="common">Marine diatom</name>
    <dbReference type="NCBI Taxonomy" id="159749"/>
    <lineage>
        <taxon>Eukaryota</taxon>
        <taxon>Sar</taxon>
        <taxon>Stramenopiles</taxon>
        <taxon>Ochrophyta</taxon>
        <taxon>Bacillariophyta</taxon>
        <taxon>Coscinodiscophyceae</taxon>
        <taxon>Thalassiosirophycidae</taxon>
        <taxon>Thalassiosirales</taxon>
        <taxon>Thalassiosiraceae</taxon>
        <taxon>Thalassiosira</taxon>
    </lineage>
</organism>
<sequence length="78" mass="8452">MLCQSQGRAITKSNDGMDSMDSSLQVNSQDGEGSTAVAHIKAIRRPQVPELASTCSGSRSPDSQDSRYHQKNELTEIN</sequence>
<evidence type="ECO:0000313" key="3">
    <source>
        <dbReference type="Proteomes" id="UP000266841"/>
    </source>
</evidence>
<dbReference type="Proteomes" id="UP000266841">
    <property type="component" value="Unassembled WGS sequence"/>
</dbReference>
<comment type="caution">
    <text evidence="2">The sequence shown here is derived from an EMBL/GenBank/DDBJ whole genome shotgun (WGS) entry which is preliminary data.</text>
</comment>
<dbReference type="AlphaFoldDB" id="K0S2G7"/>
<gene>
    <name evidence="2" type="ORF">THAOC_27528</name>
</gene>
<evidence type="ECO:0000313" key="2">
    <source>
        <dbReference type="EMBL" id="EJK53097.1"/>
    </source>
</evidence>
<feature type="compositionally biased region" description="Polar residues" evidence="1">
    <location>
        <begin position="1"/>
        <end position="32"/>
    </location>
</feature>
<protein>
    <submittedName>
        <fullName evidence="2">Uncharacterized protein</fullName>
    </submittedName>
</protein>